<dbReference type="RefSeq" id="WP_179758053.1">
    <property type="nucleotide sequence ID" value="NZ_JACCBU010000001.1"/>
</dbReference>
<evidence type="ECO:0000313" key="1">
    <source>
        <dbReference type="EMBL" id="NYE75567.1"/>
    </source>
</evidence>
<dbReference type="AlphaFoldDB" id="A0A7Y9IEU0"/>
<name>A0A7Y9IEU0_9ACTN</name>
<sequence length="55" mass="6005">MDRTGLPTDDVIELAVEHAGVGHGRFLITAATRISRPSLEQRLVAVTWPSRRPPG</sequence>
<reference evidence="1 2" key="1">
    <citation type="submission" date="2020-07" db="EMBL/GenBank/DDBJ databases">
        <title>Sequencing the genomes of 1000 actinobacteria strains.</title>
        <authorList>
            <person name="Klenk H.-P."/>
        </authorList>
    </citation>
    <scope>NUCLEOTIDE SEQUENCE [LARGE SCALE GENOMIC DNA]</scope>
    <source>
        <strain evidence="1 2">DSM 22083</strain>
    </source>
</reference>
<accession>A0A7Y9IEU0</accession>
<dbReference type="Proteomes" id="UP000569914">
    <property type="component" value="Unassembled WGS sequence"/>
</dbReference>
<comment type="caution">
    <text evidence="1">The sequence shown here is derived from an EMBL/GenBank/DDBJ whole genome shotgun (WGS) entry which is preliminary data.</text>
</comment>
<dbReference type="EMBL" id="JACCBU010000001">
    <property type="protein sequence ID" value="NYE75567.1"/>
    <property type="molecule type" value="Genomic_DNA"/>
</dbReference>
<protein>
    <submittedName>
        <fullName evidence="1">Uncharacterized protein</fullName>
    </submittedName>
</protein>
<evidence type="ECO:0000313" key="2">
    <source>
        <dbReference type="Proteomes" id="UP000569914"/>
    </source>
</evidence>
<organism evidence="1 2">
    <name type="scientific">Microlunatus parietis</name>
    <dbReference type="NCBI Taxonomy" id="682979"/>
    <lineage>
        <taxon>Bacteria</taxon>
        <taxon>Bacillati</taxon>
        <taxon>Actinomycetota</taxon>
        <taxon>Actinomycetes</taxon>
        <taxon>Propionibacteriales</taxon>
        <taxon>Propionibacteriaceae</taxon>
        <taxon>Microlunatus</taxon>
    </lineage>
</organism>
<keyword evidence="2" id="KW-1185">Reference proteome</keyword>
<proteinExistence type="predicted"/>
<gene>
    <name evidence="1" type="ORF">BKA15_006896</name>
</gene>